<dbReference type="Gene3D" id="1.25.40.180">
    <property type="match status" value="3"/>
</dbReference>
<evidence type="ECO:0000313" key="3">
    <source>
        <dbReference type="EMBL" id="CAL8148147.1"/>
    </source>
</evidence>
<feature type="compositionally biased region" description="Polar residues" evidence="1">
    <location>
        <begin position="885"/>
        <end position="908"/>
    </location>
</feature>
<evidence type="ECO:0000256" key="1">
    <source>
        <dbReference type="SAM" id="MobiDB-lite"/>
    </source>
</evidence>
<sequence length="1152" mass="128934">MDKFREIINGLLAAQESHSGVPGTGETEEVEHSATPVDASKPDLFCYEDISDNSLDFDVDVETKVKVRSQCQNESGGSSNMRIKYSRDLLFTIRSRHKYSGFDPAKHGFPSIVRDAIWNSKAHDPSKPPRSFAMNINKIKKKARRKQSVSCDTATNSDATRRVEATPQPLVLNSLPSSTTIKKTALQSTSLNLCEEIRIPPPPLNELDDQKELSEENQQHGQIPSEIEEGELRDENNDSMVADSGTATDEQCDPLSAKKSNKSRVGMPNQNKGLVMPPALSHMRNVMGEPMQWGGMMIPPAPSTRAQPKVQLTLQREEVNLHKAENAWKPSTLKRGSHGDQALGEEQVVIESIEKETRAILNKLTPDNFDKLVENFSQLPFEGIDGRIAGIAGMLYEKAMSSTSQEISLLALYARMVSAICSTLEKNSKQFRKHVINICQSEFEVGIPAQLKSVEASLAKAPDNKILMESKKEFRSRKFCNIRFIGELFKLDMLPSSSMMHCVQLLLRSLDEDNLDSVCKLLTCVGERLDVQTESLEKLGNSKLVSETTSMNSVFQQLEDLLLSERIKLSPRIQFAILDVVELRKNGWKPARRSDNHEVTQKQDVCQRKDFGVNLPPVQNSGDGGSQVNGGLRVNGKSHRLELLDSHTQKNREGKGILGDIGEGEGKQTLEKTEASVTSYIKSSIAEKTGQVAKVIKVVFQNAIPSQEPAAYANLLHAAYKASQCNSKQFKKGIEKQCKNELQNSMHLYENRGIRVGRFIGELYNMDILSGEFVRVIVPTLLEVKVISGKEVYLETICGILISCGKNLDKDCRSKWMKNRIRLLEELSSSRLELSPTLRSEVLKILELRKNGWKSENMSGMNIKQHENVVPEGQENYLKKESSSDQDTLIGKSQSDRANGVHTNSLTPNEAVPKEVIPETINEPDLSRSGTGTPGNRGDSAIKGKLIHTNLDLKCPFPPKSGQMTDLINEIFVDAVASSEPVTYAKMVHAVCQTSSQENCKQFKNEIALKCRHELYYSRHLRSNQKVKILRFIGELYNWNILIPEFVVGCVQSLLNPISESNLECLCEIVTICGKKLDTEVSLSRWMDARFVHLMELVDRKKVSPPVCSAIRSVIELRENQWKTQRNKDRNRTKKRGVVLGITGYPAYCWKK</sequence>
<keyword evidence="4" id="KW-1185">Reference proteome</keyword>
<feature type="region of interest" description="Disordered" evidence="1">
    <location>
        <begin position="198"/>
        <end position="276"/>
    </location>
</feature>
<dbReference type="SMART" id="SM00543">
    <property type="entry name" value="MIF4G"/>
    <property type="match status" value="3"/>
</dbReference>
<feature type="compositionally biased region" description="Basic and acidic residues" evidence="1">
    <location>
        <begin position="208"/>
        <end position="218"/>
    </location>
</feature>
<feature type="domain" description="MIF4G" evidence="2">
    <location>
        <begin position="941"/>
        <end position="1121"/>
    </location>
</feature>
<dbReference type="Proteomes" id="UP001642540">
    <property type="component" value="Unassembled WGS sequence"/>
</dbReference>
<dbReference type="SUPFAM" id="SSF48371">
    <property type="entry name" value="ARM repeat"/>
    <property type="match status" value="3"/>
</dbReference>
<evidence type="ECO:0000259" key="2">
    <source>
        <dbReference type="SMART" id="SM00543"/>
    </source>
</evidence>
<dbReference type="InterPro" id="IPR016024">
    <property type="entry name" value="ARM-type_fold"/>
</dbReference>
<accession>A0ABP1SAA0</accession>
<dbReference type="Pfam" id="PF02854">
    <property type="entry name" value="MIF4G"/>
    <property type="match status" value="3"/>
</dbReference>
<dbReference type="InterPro" id="IPR003890">
    <property type="entry name" value="MIF4G-like_typ-3"/>
</dbReference>
<dbReference type="EMBL" id="CAXLJM020000166">
    <property type="protein sequence ID" value="CAL8148147.1"/>
    <property type="molecule type" value="Genomic_DNA"/>
</dbReference>
<comment type="caution">
    <text evidence="3">The sequence shown here is derived from an EMBL/GenBank/DDBJ whole genome shotgun (WGS) entry which is preliminary data.</text>
</comment>
<organism evidence="3 4">
    <name type="scientific">Orchesella dallaii</name>
    <dbReference type="NCBI Taxonomy" id="48710"/>
    <lineage>
        <taxon>Eukaryota</taxon>
        <taxon>Metazoa</taxon>
        <taxon>Ecdysozoa</taxon>
        <taxon>Arthropoda</taxon>
        <taxon>Hexapoda</taxon>
        <taxon>Collembola</taxon>
        <taxon>Entomobryomorpha</taxon>
        <taxon>Entomobryoidea</taxon>
        <taxon>Orchesellidae</taxon>
        <taxon>Orchesellinae</taxon>
        <taxon>Orchesella</taxon>
    </lineage>
</organism>
<reference evidence="3 4" key="1">
    <citation type="submission" date="2024-08" db="EMBL/GenBank/DDBJ databases">
        <authorList>
            <person name="Cucini C."/>
            <person name="Frati F."/>
        </authorList>
    </citation>
    <scope>NUCLEOTIDE SEQUENCE [LARGE SCALE GENOMIC DNA]</scope>
</reference>
<dbReference type="PANTHER" id="PTHR23253:SF78">
    <property type="entry name" value="EUKARYOTIC TRANSLATION INITIATION FACTOR 4G1, ISOFORM B-RELATED"/>
    <property type="match status" value="1"/>
</dbReference>
<evidence type="ECO:0000313" key="4">
    <source>
        <dbReference type="Proteomes" id="UP001642540"/>
    </source>
</evidence>
<feature type="domain" description="MIF4G" evidence="2">
    <location>
        <begin position="354"/>
        <end position="587"/>
    </location>
</feature>
<feature type="domain" description="MIF4G" evidence="2">
    <location>
        <begin position="651"/>
        <end position="852"/>
    </location>
</feature>
<feature type="region of interest" description="Disordered" evidence="1">
    <location>
        <begin position="878"/>
        <end position="908"/>
    </location>
</feature>
<gene>
    <name evidence="3" type="ORF">ODALV1_LOCUS31336</name>
</gene>
<protein>
    <recommendedName>
        <fullName evidence="2">MIF4G domain-containing protein</fullName>
    </recommendedName>
</protein>
<proteinExistence type="predicted"/>
<dbReference type="PANTHER" id="PTHR23253">
    <property type="entry name" value="EUKARYOTIC TRANSLATION INITIATION FACTOR 4 GAMMA"/>
    <property type="match status" value="1"/>
</dbReference>
<name>A0ABP1SAA0_9HEXA</name>